<gene>
    <name evidence="1" type="ORF">CR164_07800</name>
</gene>
<proteinExistence type="predicted"/>
<dbReference type="InterPro" id="IPR005247">
    <property type="entry name" value="YbhB_YbcL/LppC-like"/>
</dbReference>
<dbReference type="CDD" id="cd00865">
    <property type="entry name" value="PEBP_bact_arch"/>
    <property type="match status" value="1"/>
</dbReference>
<dbReference type="Gene3D" id="3.90.280.10">
    <property type="entry name" value="PEBP-like"/>
    <property type="match status" value="1"/>
</dbReference>
<dbReference type="InterPro" id="IPR008914">
    <property type="entry name" value="PEBP"/>
</dbReference>
<protein>
    <submittedName>
        <fullName evidence="1">YbhB/YbcL family Raf kinase inhibitor-like protein</fullName>
    </submittedName>
</protein>
<dbReference type="Pfam" id="PF01161">
    <property type="entry name" value="PBP"/>
    <property type="match status" value="1"/>
</dbReference>
<name>A0A317T5I9_9CHLB</name>
<dbReference type="PANTHER" id="PTHR30289">
    <property type="entry name" value="UNCHARACTERIZED PROTEIN YBCL-RELATED"/>
    <property type="match status" value="1"/>
</dbReference>
<evidence type="ECO:0000313" key="1">
    <source>
        <dbReference type="EMBL" id="PWW81908.1"/>
    </source>
</evidence>
<reference evidence="2" key="1">
    <citation type="submission" date="2017-10" db="EMBL/GenBank/DDBJ databases">
        <authorList>
            <person name="Gaisin V.A."/>
            <person name="Rysina M.S."/>
            <person name="Grouzdev D.S."/>
        </authorList>
    </citation>
    <scope>NUCLEOTIDE SEQUENCE [LARGE SCALE GENOMIC DNA]</scope>
    <source>
        <strain evidence="2">V1</strain>
    </source>
</reference>
<dbReference type="PANTHER" id="PTHR30289:SF1">
    <property type="entry name" value="PEBP (PHOSPHATIDYLETHANOLAMINE-BINDING PROTEIN) FAMILY PROTEIN"/>
    <property type="match status" value="1"/>
</dbReference>
<keyword evidence="2" id="KW-1185">Reference proteome</keyword>
<organism evidence="1 2">
    <name type="scientific">Prosthecochloris marina</name>
    <dbReference type="NCBI Taxonomy" id="2017681"/>
    <lineage>
        <taxon>Bacteria</taxon>
        <taxon>Pseudomonadati</taxon>
        <taxon>Chlorobiota</taxon>
        <taxon>Chlorobiia</taxon>
        <taxon>Chlorobiales</taxon>
        <taxon>Chlorobiaceae</taxon>
        <taxon>Prosthecochloris</taxon>
    </lineage>
</organism>
<dbReference type="NCBIfam" id="TIGR00481">
    <property type="entry name" value="YbhB/YbcL family Raf kinase inhibitor-like protein"/>
    <property type="match status" value="1"/>
</dbReference>
<evidence type="ECO:0000313" key="2">
    <source>
        <dbReference type="Proteomes" id="UP000246278"/>
    </source>
</evidence>
<dbReference type="EMBL" id="PDNZ01000005">
    <property type="protein sequence ID" value="PWW81908.1"/>
    <property type="molecule type" value="Genomic_DNA"/>
</dbReference>
<dbReference type="AlphaFoldDB" id="A0A317T5I9"/>
<dbReference type="InterPro" id="IPR036610">
    <property type="entry name" value="PEBP-like_sf"/>
</dbReference>
<comment type="caution">
    <text evidence="1">The sequence shown here is derived from an EMBL/GenBank/DDBJ whole genome shotgun (WGS) entry which is preliminary data.</text>
</comment>
<dbReference type="SUPFAM" id="SSF49777">
    <property type="entry name" value="PEBP-like"/>
    <property type="match status" value="1"/>
</dbReference>
<sequence length="140" mass="15245">MTSPEFGHNEKIPSMFTCDGGNVSPPLAFHAIPEDAKCLALIMDDPDAPLGTWDHWLLVMPVGQGIVENGMPANAVLGKNSWGRSEYGGPCPPDGTHRYVFRLFALDAVPDVKRGFSKAELLRAMEGHVLDEALLIGLYR</sequence>
<dbReference type="Proteomes" id="UP000246278">
    <property type="component" value="Unassembled WGS sequence"/>
</dbReference>
<dbReference type="OrthoDB" id="9797506at2"/>
<accession>A0A317T5I9</accession>